<keyword evidence="9" id="KW-0597">Phosphoprotein</keyword>
<evidence type="ECO:0000256" key="11">
    <source>
        <dbReference type="ARBA" id="ARBA00023054"/>
    </source>
</evidence>
<accession>A0A9Q1HEB4</accession>
<feature type="region of interest" description="Disordered" evidence="14">
    <location>
        <begin position="91"/>
        <end position="122"/>
    </location>
</feature>
<evidence type="ECO:0000313" key="16">
    <source>
        <dbReference type="Proteomes" id="UP001152320"/>
    </source>
</evidence>
<dbReference type="InterPro" id="IPR005579">
    <property type="entry name" value="Cgr1-like"/>
</dbReference>
<dbReference type="InterPro" id="IPR026570">
    <property type="entry name" value="CCDC86"/>
</dbReference>
<evidence type="ECO:0000256" key="10">
    <source>
        <dbReference type="ARBA" id="ARBA00022934"/>
    </source>
</evidence>
<comment type="function">
    <text evidence="13">Required for proper chromosome segregation during mitosis and error-free mitotic progression.</text>
</comment>
<dbReference type="EMBL" id="JAIZAY010000004">
    <property type="protein sequence ID" value="KAJ8042825.1"/>
    <property type="molecule type" value="Genomic_DNA"/>
</dbReference>
<dbReference type="Proteomes" id="UP001152320">
    <property type="component" value="Chromosome 4"/>
</dbReference>
<evidence type="ECO:0000313" key="15">
    <source>
        <dbReference type="EMBL" id="KAJ8042825.1"/>
    </source>
</evidence>
<dbReference type="GO" id="GO:0005694">
    <property type="term" value="C:chromosome"/>
    <property type="evidence" value="ECO:0007669"/>
    <property type="project" value="UniProtKB-SubCell"/>
</dbReference>
<evidence type="ECO:0000256" key="9">
    <source>
        <dbReference type="ARBA" id="ARBA00022553"/>
    </source>
</evidence>
<evidence type="ECO:0000256" key="8">
    <source>
        <dbReference type="ARBA" id="ARBA00022552"/>
    </source>
</evidence>
<feature type="compositionally biased region" description="Basic and acidic residues" evidence="14">
    <location>
        <begin position="1"/>
        <end position="11"/>
    </location>
</feature>
<feature type="compositionally biased region" description="Polar residues" evidence="14">
    <location>
        <begin position="15"/>
        <end position="26"/>
    </location>
</feature>
<dbReference type="GO" id="GO:0005730">
    <property type="term" value="C:nucleolus"/>
    <property type="evidence" value="ECO:0007669"/>
    <property type="project" value="UniProtKB-SubCell"/>
</dbReference>
<protein>
    <recommendedName>
        <fullName evidence="5">Coiled-coil domain-containing protein 86</fullName>
    </recommendedName>
</protein>
<organism evidence="15 16">
    <name type="scientific">Holothuria leucospilota</name>
    <name type="common">Black long sea cucumber</name>
    <name type="synonym">Mertensiothuria leucospilota</name>
    <dbReference type="NCBI Taxonomy" id="206669"/>
    <lineage>
        <taxon>Eukaryota</taxon>
        <taxon>Metazoa</taxon>
        <taxon>Echinodermata</taxon>
        <taxon>Eleutherozoa</taxon>
        <taxon>Echinozoa</taxon>
        <taxon>Holothuroidea</taxon>
        <taxon>Aspidochirotacea</taxon>
        <taxon>Aspidochirotida</taxon>
        <taxon>Holothuriidae</taxon>
        <taxon>Holothuria</taxon>
    </lineage>
</organism>
<dbReference type="AlphaFoldDB" id="A0A9Q1HEB4"/>
<evidence type="ECO:0000256" key="13">
    <source>
        <dbReference type="ARBA" id="ARBA00093307"/>
    </source>
</evidence>
<feature type="compositionally biased region" description="Basic and acidic residues" evidence="14">
    <location>
        <begin position="91"/>
        <end position="106"/>
    </location>
</feature>
<evidence type="ECO:0000256" key="6">
    <source>
        <dbReference type="ARBA" id="ARBA00022454"/>
    </source>
</evidence>
<evidence type="ECO:0000256" key="5">
    <source>
        <dbReference type="ARBA" id="ARBA00016738"/>
    </source>
</evidence>
<keyword evidence="6" id="KW-0158">Chromosome</keyword>
<keyword evidence="7" id="KW-0690">Ribosome biogenesis</keyword>
<comment type="similarity">
    <text evidence="4">Belongs to the CGR1 family.</text>
</comment>
<name>A0A9Q1HEB4_HOLLE</name>
<evidence type="ECO:0000256" key="2">
    <source>
        <dbReference type="ARBA" id="ARBA00004286"/>
    </source>
</evidence>
<comment type="caution">
    <text evidence="15">The sequence shown here is derived from an EMBL/GenBank/DDBJ whole genome shotgun (WGS) entry which is preliminary data.</text>
</comment>
<evidence type="ECO:0000256" key="1">
    <source>
        <dbReference type="ARBA" id="ARBA00004090"/>
    </source>
</evidence>
<comment type="function">
    <text evidence="1">Involved in nucleolar integrity and required for processing of the pre-rRNA for the 60S ribosome subunit.</text>
</comment>
<feature type="region of interest" description="Disordered" evidence="14">
    <location>
        <begin position="1"/>
        <end position="69"/>
    </location>
</feature>
<gene>
    <name evidence="15" type="ORF">HOLleu_09685</name>
</gene>
<evidence type="ECO:0000256" key="14">
    <source>
        <dbReference type="SAM" id="MobiDB-lite"/>
    </source>
</evidence>
<dbReference type="PANTHER" id="PTHR13557">
    <property type="entry name" value="COILED-COIL DOMAIN-CONTAINING PROTEIN 86"/>
    <property type="match status" value="1"/>
</dbReference>
<keyword evidence="16" id="KW-1185">Reference proteome</keyword>
<keyword evidence="12" id="KW-0539">Nucleus</keyword>
<evidence type="ECO:0000256" key="4">
    <source>
        <dbReference type="ARBA" id="ARBA00007869"/>
    </source>
</evidence>
<comment type="subcellular location">
    <subcellularLocation>
        <location evidence="2">Chromosome</location>
    </subcellularLocation>
    <subcellularLocation>
        <location evidence="3">Nucleus</location>
        <location evidence="3">Nucleolus</location>
    </subcellularLocation>
</comment>
<evidence type="ECO:0000256" key="3">
    <source>
        <dbReference type="ARBA" id="ARBA00004604"/>
    </source>
</evidence>
<sequence length="148" mass="17500">MTSEELTKPDDPVTPGSTTTDPTMSAASVFETYKSESATSQPKGKPKSGRTWKTEQRKRFSDLKKDKPLRTSWRWKMEEKARLKSLKAYENELKENKQRENEELKQRRIAKQKRKEENMKKSEVVQVIKNTAKIKRMKKKQLKQIEKR</sequence>
<dbReference type="Pfam" id="PF03879">
    <property type="entry name" value="Cgr1"/>
    <property type="match status" value="1"/>
</dbReference>
<dbReference type="OrthoDB" id="277961at2759"/>
<dbReference type="PANTHER" id="PTHR13557:SF1">
    <property type="entry name" value="COILED-COIL DOMAIN-CONTAINING PROTEIN 86"/>
    <property type="match status" value="1"/>
</dbReference>
<dbReference type="GO" id="GO:0006364">
    <property type="term" value="P:rRNA processing"/>
    <property type="evidence" value="ECO:0007669"/>
    <property type="project" value="UniProtKB-KW"/>
</dbReference>
<keyword evidence="10" id="KW-0164">Citrullination</keyword>
<proteinExistence type="inferred from homology"/>
<evidence type="ECO:0000256" key="7">
    <source>
        <dbReference type="ARBA" id="ARBA00022517"/>
    </source>
</evidence>
<reference evidence="15" key="1">
    <citation type="submission" date="2021-10" db="EMBL/GenBank/DDBJ databases">
        <title>Tropical sea cucumber genome reveals ecological adaptation and Cuvierian tubules defense mechanism.</title>
        <authorList>
            <person name="Chen T."/>
        </authorList>
    </citation>
    <scope>NUCLEOTIDE SEQUENCE</scope>
    <source>
        <strain evidence="15">Nanhai2018</strain>
        <tissue evidence="15">Muscle</tissue>
    </source>
</reference>
<keyword evidence="11" id="KW-0175">Coiled coil</keyword>
<feature type="compositionally biased region" description="Basic and acidic residues" evidence="14">
    <location>
        <begin position="52"/>
        <end position="69"/>
    </location>
</feature>
<keyword evidence="8" id="KW-0698">rRNA processing</keyword>
<evidence type="ECO:0000256" key="12">
    <source>
        <dbReference type="ARBA" id="ARBA00023242"/>
    </source>
</evidence>